<protein>
    <submittedName>
        <fullName evidence="1">Uncharacterized protein</fullName>
    </submittedName>
</protein>
<reference evidence="2" key="1">
    <citation type="journal article" date="2022" name="Mol. Ecol. Resour.">
        <title>The genomes of chicory, endive, great burdock and yacon provide insights into Asteraceae palaeo-polyploidization history and plant inulin production.</title>
        <authorList>
            <person name="Fan W."/>
            <person name="Wang S."/>
            <person name="Wang H."/>
            <person name="Wang A."/>
            <person name="Jiang F."/>
            <person name="Liu H."/>
            <person name="Zhao H."/>
            <person name="Xu D."/>
            <person name="Zhang Y."/>
        </authorList>
    </citation>
    <scope>NUCLEOTIDE SEQUENCE [LARGE SCALE GENOMIC DNA]</scope>
    <source>
        <strain evidence="2">cv. Punajuju</strain>
    </source>
</reference>
<gene>
    <name evidence="1" type="ORF">L2E82_37499</name>
</gene>
<dbReference type="EMBL" id="CM042015">
    <property type="protein sequence ID" value="KAI3708332.1"/>
    <property type="molecule type" value="Genomic_DNA"/>
</dbReference>
<name>A0ACB9ADW5_CICIN</name>
<organism evidence="1 2">
    <name type="scientific">Cichorium intybus</name>
    <name type="common">Chicory</name>
    <dbReference type="NCBI Taxonomy" id="13427"/>
    <lineage>
        <taxon>Eukaryota</taxon>
        <taxon>Viridiplantae</taxon>
        <taxon>Streptophyta</taxon>
        <taxon>Embryophyta</taxon>
        <taxon>Tracheophyta</taxon>
        <taxon>Spermatophyta</taxon>
        <taxon>Magnoliopsida</taxon>
        <taxon>eudicotyledons</taxon>
        <taxon>Gunneridae</taxon>
        <taxon>Pentapetalae</taxon>
        <taxon>asterids</taxon>
        <taxon>campanulids</taxon>
        <taxon>Asterales</taxon>
        <taxon>Asteraceae</taxon>
        <taxon>Cichorioideae</taxon>
        <taxon>Cichorieae</taxon>
        <taxon>Cichoriinae</taxon>
        <taxon>Cichorium</taxon>
    </lineage>
</organism>
<reference evidence="1 2" key="2">
    <citation type="journal article" date="2022" name="Mol. Ecol. Resour.">
        <title>The genomes of chicory, endive, great burdock and yacon provide insights into Asteraceae paleo-polyploidization history and plant inulin production.</title>
        <authorList>
            <person name="Fan W."/>
            <person name="Wang S."/>
            <person name="Wang H."/>
            <person name="Wang A."/>
            <person name="Jiang F."/>
            <person name="Liu H."/>
            <person name="Zhao H."/>
            <person name="Xu D."/>
            <person name="Zhang Y."/>
        </authorList>
    </citation>
    <scope>NUCLEOTIDE SEQUENCE [LARGE SCALE GENOMIC DNA]</scope>
    <source>
        <strain evidence="2">cv. Punajuju</strain>
        <tissue evidence="1">Leaves</tissue>
    </source>
</reference>
<evidence type="ECO:0000313" key="2">
    <source>
        <dbReference type="Proteomes" id="UP001055811"/>
    </source>
</evidence>
<sequence>MENISSMGDLSNPGPGFPQGEGTSNQEFLIEFGDSNILDIYHPYFDYLSNVLFDFELWYSLPDILPIEHLHDEPEIFPELNIYSDDPVRASDFALDQTTCLLPDPFVDGLTEYNPFMDVHPTSSEFVPINQEFMAGIQDENQLQRTHNINIELNPEFGVGFQYQDHLRLIQRNLEGFQNPEILVENQQLLPIEVTNFDKSMSIFGSKNQDHVQSIQNDNNTIGFEPSSSENIAGGSGRGFRHLLSREIIAEHFNEPIEKAAKELNIGTTQLKKRCRELGISHWPQRQLTSLQTLIDRAEEFGNEFIEATELSGDLIPNLKKEKEAIIEGSQSGLTDGTKKLIQAAHKVVFRKRKIQEKGKLHQELIHSSNLCHLILV</sequence>
<keyword evidence="2" id="KW-1185">Reference proteome</keyword>
<accession>A0ACB9ADW5</accession>
<evidence type="ECO:0000313" key="1">
    <source>
        <dbReference type="EMBL" id="KAI3708332.1"/>
    </source>
</evidence>
<dbReference type="Proteomes" id="UP001055811">
    <property type="component" value="Linkage Group LG07"/>
</dbReference>
<proteinExistence type="predicted"/>
<comment type="caution">
    <text evidence="1">The sequence shown here is derived from an EMBL/GenBank/DDBJ whole genome shotgun (WGS) entry which is preliminary data.</text>
</comment>